<dbReference type="SUPFAM" id="SSF51445">
    <property type="entry name" value="(Trans)glycosidases"/>
    <property type="match status" value="1"/>
</dbReference>
<dbReference type="CDD" id="cd14791">
    <property type="entry name" value="GH36"/>
    <property type="match status" value="1"/>
</dbReference>
<dbReference type="OrthoDB" id="9758822at2"/>
<dbReference type="Proteomes" id="UP000297472">
    <property type="component" value="Unassembled WGS sequence"/>
</dbReference>
<keyword evidence="7" id="KW-1185">Reference proteome</keyword>
<dbReference type="Gene3D" id="2.70.98.60">
    <property type="entry name" value="alpha-galactosidase from lactobacil brevis"/>
    <property type="match status" value="1"/>
</dbReference>
<dbReference type="InterPro" id="IPR013785">
    <property type="entry name" value="Aldolase_TIM"/>
</dbReference>
<keyword evidence="3" id="KW-0378">Hydrolase</keyword>
<proteinExistence type="predicted"/>
<reference evidence="6 7" key="1">
    <citation type="submission" date="2019-03" db="EMBL/GenBank/DDBJ databases">
        <title>Genomics of glacier-inhabiting Cryobacterium strains.</title>
        <authorList>
            <person name="Liu Q."/>
            <person name="Xin Y.-H."/>
        </authorList>
    </citation>
    <scope>NUCLEOTIDE SEQUENCE [LARGE SCALE GENOMIC DNA]</scope>
    <source>
        <strain evidence="6 7">TMT1-51</strain>
    </source>
</reference>
<sequence length="750" mass="79629">MSIPYLRAAGTSLVLDARGTGVPVIVHWGADLGDLTGELLAALADASVPAISPSSIDVPLRLSLLPTLTEGWSGRPGVSGFRPGRRAAALDLRLAEVRAGGLSETDRLLPGTQTLTISLTDAAARVAVRTDLELSVEGVLRLRHTLTNTDVDPAAAPFELGSLDVILPVPDRARELLDFTGLWTHERRPQRSTLGHGVWSRESRHGRPGHDDSYLMVAGTPGFGFRTGEVWATHLAWSGDKRAWAENSALGCSALGSGELLAPGELSVASAASHTTPWTVAVYSAAGLDGLSARLHPWIRSWSTIAGPRPVVLNTWEAVYFDHDLPTLARLADAAAVVGVERFVLDDGWFTGRSDDRRALGDWFVDPVTWPDGLHPLIEHVHAAGMDFGLWVEPEMVSLDSDVARAHPEWVLGGVADDAAGSGVGADAGAGGSTSPVVTWRFQRVLDLGNPDAYDWVLARLTALLTEYPIAYLKWDHNRDLLAGSAHRQTTALYRLIDAVRAAHPGVEIESCASGGARIDLGILERVDRVWTSDTNDPLERQQIQRYTSVLVPPEYLGGHLGAATAHTTGRTSELSFRLATALFGSAGIEWDLTRANEGELTQIATWIARYKHLRPLLHSGVVVRSDPSDPALELHGVVAPDQNSALFAQVALAAPRAAVPERMRFPGLAPERRYRVAQLPLGAPPRTIQDAPPAWLADPGAFGGAASGVGGGAAGGSVTLTGAVLALVGLPAPLLAPEQAALFTVDAID</sequence>
<dbReference type="Gene3D" id="3.20.20.70">
    <property type="entry name" value="Aldolase class I"/>
    <property type="match status" value="1"/>
</dbReference>
<evidence type="ECO:0000256" key="1">
    <source>
        <dbReference type="ARBA" id="ARBA00001255"/>
    </source>
</evidence>
<evidence type="ECO:0000313" key="7">
    <source>
        <dbReference type="Proteomes" id="UP000297472"/>
    </source>
</evidence>
<evidence type="ECO:0000313" key="6">
    <source>
        <dbReference type="EMBL" id="TFD33942.1"/>
    </source>
</evidence>
<dbReference type="InterPro" id="IPR017853">
    <property type="entry name" value="GH"/>
</dbReference>
<dbReference type="InterPro" id="IPR013780">
    <property type="entry name" value="Glyco_hydro_b"/>
</dbReference>
<dbReference type="Gene3D" id="2.60.40.1180">
    <property type="entry name" value="Golgi alpha-mannosidase II"/>
    <property type="match status" value="1"/>
</dbReference>
<protein>
    <recommendedName>
        <fullName evidence="2">alpha-galactosidase</fullName>
        <ecNumber evidence="2">3.2.1.22</ecNumber>
    </recommendedName>
</protein>
<dbReference type="EMBL" id="SOHA01000002">
    <property type="protein sequence ID" value="TFD33942.1"/>
    <property type="molecule type" value="Genomic_DNA"/>
</dbReference>
<evidence type="ECO:0000256" key="4">
    <source>
        <dbReference type="ARBA" id="ARBA00023295"/>
    </source>
</evidence>
<feature type="domain" description="Glycosyl hydrolase family 36 N-terminal" evidence="5">
    <location>
        <begin position="22"/>
        <end position="264"/>
    </location>
</feature>
<dbReference type="PROSITE" id="PS00512">
    <property type="entry name" value="ALPHA_GALACTOSIDASE"/>
    <property type="match status" value="1"/>
</dbReference>
<dbReference type="InterPro" id="IPR002252">
    <property type="entry name" value="Glyco_hydro_36"/>
</dbReference>
<gene>
    <name evidence="6" type="ORF">E3T49_01060</name>
</gene>
<dbReference type="Pfam" id="PF16875">
    <property type="entry name" value="Glyco_hydro_36N"/>
    <property type="match status" value="1"/>
</dbReference>
<comment type="caution">
    <text evidence="6">The sequence shown here is derived from an EMBL/GenBank/DDBJ whole genome shotgun (WGS) entry which is preliminary data.</text>
</comment>
<dbReference type="RefSeq" id="WP_134422659.1">
    <property type="nucleotide sequence ID" value="NZ_SOHA01000002.1"/>
</dbReference>
<dbReference type="InterPro" id="IPR050985">
    <property type="entry name" value="Alpha-glycosidase_related"/>
</dbReference>
<evidence type="ECO:0000256" key="2">
    <source>
        <dbReference type="ARBA" id="ARBA00012755"/>
    </source>
</evidence>
<dbReference type="GO" id="GO:0016052">
    <property type="term" value="P:carbohydrate catabolic process"/>
    <property type="evidence" value="ECO:0007669"/>
    <property type="project" value="InterPro"/>
</dbReference>
<organism evidence="6 7">
    <name type="scientific">Cryobacterium cryoconiti</name>
    <dbReference type="NCBI Taxonomy" id="1259239"/>
    <lineage>
        <taxon>Bacteria</taxon>
        <taxon>Bacillati</taxon>
        <taxon>Actinomycetota</taxon>
        <taxon>Actinomycetes</taxon>
        <taxon>Micrococcales</taxon>
        <taxon>Microbacteriaceae</taxon>
        <taxon>Cryobacterium</taxon>
    </lineage>
</organism>
<dbReference type="Pfam" id="PF02065">
    <property type="entry name" value="Melibiase"/>
    <property type="match status" value="1"/>
</dbReference>
<dbReference type="AlphaFoldDB" id="A0A4Y8JYZ0"/>
<dbReference type="InterPro" id="IPR038417">
    <property type="entry name" value="Alpga-gal_N_sf"/>
</dbReference>
<dbReference type="InterPro" id="IPR000111">
    <property type="entry name" value="Glyco_hydro_27/36_CS"/>
</dbReference>
<dbReference type="PANTHER" id="PTHR43053">
    <property type="entry name" value="GLYCOSIDASE FAMILY 31"/>
    <property type="match status" value="1"/>
</dbReference>
<evidence type="ECO:0000256" key="3">
    <source>
        <dbReference type="ARBA" id="ARBA00022801"/>
    </source>
</evidence>
<keyword evidence="4" id="KW-0326">Glycosidase</keyword>
<evidence type="ECO:0000259" key="5">
    <source>
        <dbReference type="Pfam" id="PF16875"/>
    </source>
</evidence>
<dbReference type="PANTHER" id="PTHR43053:SF3">
    <property type="entry name" value="ALPHA-GALACTOSIDASE C-RELATED"/>
    <property type="match status" value="1"/>
</dbReference>
<accession>A0A4Y8JYZ0</accession>
<comment type="catalytic activity">
    <reaction evidence="1">
        <text>Hydrolysis of terminal, non-reducing alpha-D-galactose residues in alpha-D-galactosides, including galactose oligosaccharides, galactomannans and galactolipids.</text>
        <dbReference type="EC" id="3.2.1.22"/>
    </reaction>
</comment>
<name>A0A4Y8JYZ0_9MICO</name>
<dbReference type="PRINTS" id="PR00743">
    <property type="entry name" value="GLHYDRLASE36"/>
</dbReference>
<dbReference type="GO" id="GO:0004557">
    <property type="term" value="F:alpha-galactosidase activity"/>
    <property type="evidence" value="ECO:0007669"/>
    <property type="project" value="UniProtKB-EC"/>
</dbReference>
<dbReference type="EC" id="3.2.1.22" evidence="2"/>
<dbReference type="InterPro" id="IPR031704">
    <property type="entry name" value="Glyco_hydro_36_N"/>
</dbReference>